<keyword evidence="5" id="KW-0472">Membrane</keyword>
<name>A0A7D9IJK1_PARCT</name>
<keyword evidence="4" id="KW-1133">Transmembrane helix</keyword>
<keyword evidence="7" id="KW-1185">Reference proteome</keyword>
<dbReference type="InterPro" id="IPR007271">
    <property type="entry name" value="Nuc_sug_transpt"/>
</dbReference>
<dbReference type="Proteomes" id="UP001152795">
    <property type="component" value="Unassembled WGS sequence"/>
</dbReference>
<evidence type="ECO:0000256" key="5">
    <source>
        <dbReference type="ARBA" id="ARBA00023136"/>
    </source>
</evidence>
<dbReference type="NCBIfam" id="TIGR00803">
    <property type="entry name" value="nst"/>
    <property type="match status" value="1"/>
</dbReference>
<gene>
    <name evidence="6" type="ORF">PACLA_8A036537</name>
</gene>
<dbReference type="GO" id="GO:0000139">
    <property type="term" value="C:Golgi membrane"/>
    <property type="evidence" value="ECO:0007669"/>
    <property type="project" value="InterPro"/>
</dbReference>
<evidence type="ECO:0000313" key="7">
    <source>
        <dbReference type="Proteomes" id="UP001152795"/>
    </source>
</evidence>
<sequence length="515" mass="57394">MFHSYLSPFTDQRDSGPLILTHVYLLTGCALPLWLFPLDYHKLSHNGCALLLYSGVLSIGVGDAAASVVGVKFGKHHWKGTTKTVEGTLASCLSQFFVVFLLKTNGMDMSLVPVGLTVILSSLLEAFTTQIDNFVLPLFTYSLLAMTCVTDAIFPKKTTNHDFVGKNIGEQASYMNGNANDNVQIKLSPLTVQDSPRPNPFPRPVWYTLLVIEVFLYGSYPLYVKLSKVGNEIKYSTASVVLLIELGKLLFSLINIYPLWKQGQVEKQPLMVWLAFSVPAILYCFNNNVAILVQRYLDPASYVIVNNLKIPTTAVLYRLIIKRPLTRLKWFAVCLLTTAGVLNSFGNLVSEEKLQDHANEIHVTLTGLSIMAVYCAVSAFAGIWTELIVKKQYEVSIHQQNCMLYTFGVLFNLLAFFIIEASPSLSAEGGVSKLKYLFHDFNMWVIFIVCCETCSGLIISAVMKHASNITRLFIASSAMIVTTLFSYILFQFQLNLFLLSSLLLVIVALFLNNRS</sequence>
<keyword evidence="2" id="KW-0813">Transport</keyword>
<proteinExistence type="predicted"/>
<evidence type="ECO:0000256" key="3">
    <source>
        <dbReference type="ARBA" id="ARBA00022692"/>
    </source>
</evidence>
<evidence type="ECO:0000256" key="4">
    <source>
        <dbReference type="ARBA" id="ARBA00022989"/>
    </source>
</evidence>
<keyword evidence="2" id="KW-0762">Sugar transport</keyword>
<dbReference type="EMBL" id="CACRXK020005701">
    <property type="protein sequence ID" value="CAB4007109.1"/>
    <property type="molecule type" value="Genomic_DNA"/>
</dbReference>
<dbReference type="AlphaFoldDB" id="A0A7D9IJK1"/>
<reference evidence="6" key="1">
    <citation type="submission" date="2020-04" db="EMBL/GenBank/DDBJ databases">
        <authorList>
            <person name="Alioto T."/>
            <person name="Alioto T."/>
            <person name="Gomez Garrido J."/>
        </authorList>
    </citation>
    <scope>NUCLEOTIDE SEQUENCE</scope>
    <source>
        <strain evidence="6">A484AB</strain>
    </source>
</reference>
<dbReference type="PANTHER" id="PTHR10231">
    <property type="entry name" value="NUCLEOTIDE-SUGAR TRANSMEMBRANE TRANSPORTER"/>
    <property type="match status" value="1"/>
</dbReference>
<accession>A0A7D9IJK1</accession>
<evidence type="ECO:0000313" key="6">
    <source>
        <dbReference type="EMBL" id="CAB4007109.1"/>
    </source>
</evidence>
<organism evidence="6 7">
    <name type="scientific">Paramuricea clavata</name>
    <name type="common">Red gorgonian</name>
    <name type="synonym">Violescent sea-whip</name>
    <dbReference type="NCBI Taxonomy" id="317549"/>
    <lineage>
        <taxon>Eukaryota</taxon>
        <taxon>Metazoa</taxon>
        <taxon>Cnidaria</taxon>
        <taxon>Anthozoa</taxon>
        <taxon>Octocorallia</taxon>
        <taxon>Malacalcyonacea</taxon>
        <taxon>Plexauridae</taxon>
        <taxon>Paramuricea</taxon>
    </lineage>
</organism>
<comment type="caution">
    <text evidence="6">The sequence shown here is derived from an EMBL/GenBank/DDBJ whole genome shotgun (WGS) entry which is preliminary data.</text>
</comment>
<comment type="subcellular location">
    <subcellularLocation>
        <location evidence="1">Membrane</location>
        <topology evidence="1">Multi-pass membrane protein</topology>
    </subcellularLocation>
</comment>
<evidence type="ECO:0000256" key="2">
    <source>
        <dbReference type="ARBA" id="ARBA00022597"/>
    </source>
</evidence>
<dbReference type="OrthoDB" id="419167at2759"/>
<dbReference type="GO" id="GO:0015165">
    <property type="term" value="F:pyrimidine nucleotide-sugar transmembrane transporter activity"/>
    <property type="evidence" value="ECO:0007669"/>
    <property type="project" value="InterPro"/>
</dbReference>
<protein>
    <submittedName>
        <fullName evidence="6">Probable UDP-sugar transporter SLC35A4</fullName>
    </submittedName>
</protein>
<dbReference type="Pfam" id="PF04142">
    <property type="entry name" value="Nuc_sug_transp"/>
    <property type="match status" value="1"/>
</dbReference>
<keyword evidence="3" id="KW-0812">Transmembrane</keyword>
<evidence type="ECO:0000256" key="1">
    <source>
        <dbReference type="ARBA" id="ARBA00004141"/>
    </source>
</evidence>